<dbReference type="EMBL" id="JARJLG010000112">
    <property type="protein sequence ID" value="KAJ7743442.1"/>
    <property type="molecule type" value="Genomic_DNA"/>
</dbReference>
<sequence length="296" mass="32502">MPTVSLEMYGDFIGSESELGETSFSRLDDAIGRKGRSRKKEGRKEAVTYTDALQSLRSEFAVNLRCGNGGMTERGCVRPLIGRILLLTPGSLGAGRSGCDYLSHLCGGGGSWEQSRRKETPKLCMPEESAAPLIDSDFSQYLHKRGWHLQVNTVRRYGSQALLRIFEFPDFKALVAFTSNTQDSLAGDLNISLCATAKKHPRAHLWVNSPAGVARSTLPSAMEKEITYRKLVSHDAVPSRWQDSSHLQSFNRLENQVAKILALIEFKTTGNAGPLTPPAQIHPVSLPPAQERHSPG</sequence>
<keyword evidence="3" id="KW-1185">Reference proteome</keyword>
<proteinExistence type="predicted"/>
<dbReference type="Proteomes" id="UP001215280">
    <property type="component" value="Unassembled WGS sequence"/>
</dbReference>
<protein>
    <submittedName>
        <fullName evidence="2">Uncharacterized protein</fullName>
    </submittedName>
</protein>
<feature type="region of interest" description="Disordered" evidence="1">
    <location>
        <begin position="274"/>
        <end position="296"/>
    </location>
</feature>
<accession>A0AAD7IHS9</accession>
<reference evidence="2" key="1">
    <citation type="submission" date="2023-03" db="EMBL/GenBank/DDBJ databases">
        <title>Massive genome expansion in bonnet fungi (Mycena s.s.) driven by repeated elements and novel gene families across ecological guilds.</title>
        <authorList>
            <consortium name="Lawrence Berkeley National Laboratory"/>
            <person name="Harder C.B."/>
            <person name="Miyauchi S."/>
            <person name="Viragh M."/>
            <person name="Kuo A."/>
            <person name="Thoen E."/>
            <person name="Andreopoulos B."/>
            <person name="Lu D."/>
            <person name="Skrede I."/>
            <person name="Drula E."/>
            <person name="Henrissat B."/>
            <person name="Morin E."/>
            <person name="Kohler A."/>
            <person name="Barry K."/>
            <person name="LaButti K."/>
            <person name="Morin E."/>
            <person name="Salamov A."/>
            <person name="Lipzen A."/>
            <person name="Mereny Z."/>
            <person name="Hegedus B."/>
            <person name="Baldrian P."/>
            <person name="Stursova M."/>
            <person name="Weitz H."/>
            <person name="Taylor A."/>
            <person name="Grigoriev I.V."/>
            <person name="Nagy L.G."/>
            <person name="Martin F."/>
            <person name="Kauserud H."/>
        </authorList>
    </citation>
    <scope>NUCLEOTIDE SEQUENCE</scope>
    <source>
        <strain evidence="2">CBHHK188m</strain>
    </source>
</reference>
<organism evidence="2 3">
    <name type="scientific">Mycena maculata</name>
    <dbReference type="NCBI Taxonomy" id="230809"/>
    <lineage>
        <taxon>Eukaryota</taxon>
        <taxon>Fungi</taxon>
        <taxon>Dikarya</taxon>
        <taxon>Basidiomycota</taxon>
        <taxon>Agaricomycotina</taxon>
        <taxon>Agaricomycetes</taxon>
        <taxon>Agaricomycetidae</taxon>
        <taxon>Agaricales</taxon>
        <taxon>Marasmiineae</taxon>
        <taxon>Mycenaceae</taxon>
        <taxon>Mycena</taxon>
    </lineage>
</organism>
<gene>
    <name evidence="2" type="ORF">DFH07DRAFT_777358</name>
</gene>
<evidence type="ECO:0000313" key="2">
    <source>
        <dbReference type="EMBL" id="KAJ7743442.1"/>
    </source>
</evidence>
<evidence type="ECO:0000256" key="1">
    <source>
        <dbReference type="SAM" id="MobiDB-lite"/>
    </source>
</evidence>
<evidence type="ECO:0000313" key="3">
    <source>
        <dbReference type="Proteomes" id="UP001215280"/>
    </source>
</evidence>
<name>A0AAD7IHS9_9AGAR</name>
<dbReference type="AlphaFoldDB" id="A0AAD7IHS9"/>
<comment type="caution">
    <text evidence="2">The sequence shown here is derived from an EMBL/GenBank/DDBJ whole genome shotgun (WGS) entry which is preliminary data.</text>
</comment>